<keyword evidence="11" id="KW-0547">Nucleotide-binding</keyword>
<evidence type="ECO:0000259" key="21">
    <source>
        <dbReference type="PROSITE" id="PS50011"/>
    </source>
</evidence>
<dbReference type="PANTHER" id="PTHR48055:SF55">
    <property type="entry name" value="PROTEIN KINASE DOMAIN-CONTAINING PROTEIN"/>
    <property type="match status" value="1"/>
</dbReference>
<keyword evidence="15" id="KW-0472">Membrane</keyword>
<organism evidence="22 23">
    <name type="scientific">Asparagus officinalis</name>
    <name type="common">Garden asparagus</name>
    <dbReference type="NCBI Taxonomy" id="4686"/>
    <lineage>
        <taxon>Eukaryota</taxon>
        <taxon>Viridiplantae</taxon>
        <taxon>Streptophyta</taxon>
        <taxon>Embryophyta</taxon>
        <taxon>Tracheophyta</taxon>
        <taxon>Spermatophyta</taxon>
        <taxon>Magnoliopsida</taxon>
        <taxon>Liliopsida</taxon>
        <taxon>Asparagales</taxon>
        <taxon>Asparagaceae</taxon>
        <taxon>Asparagoideae</taxon>
        <taxon>Asparagus</taxon>
    </lineage>
</organism>
<evidence type="ECO:0000256" key="1">
    <source>
        <dbReference type="ARBA" id="ARBA00004162"/>
    </source>
</evidence>
<evidence type="ECO:0000313" key="23">
    <source>
        <dbReference type="Proteomes" id="UP000243459"/>
    </source>
</evidence>
<keyword evidence="10" id="KW-0677">Repeat</keyword>
<dbReference type="EC" id="2.7.11.1" evidence="2"/>
<evidence type="ECO:0000256" key="11">
    <source>
        <dbReference type="ARBA" id="ARBA00022741"/>
    </source>
</evidence>
<dbReference type="GO" id="GO:0004674">
    <property type="term" value="F:protein serine/threonine kinase activity"/>
    <property type="evidence" value="ECO:0007669"/>
    <property type="project" value="UniProtKB-KW"/>
</dbReference>
<evidence type="ECO:0000313" key="22">
    <source>
        <dbReference type="EMBL" id="ONK55657.1"/>
    </source>
</evidence>
<keyword evidence="3" id="KW-1003">Cell membrane</keyword>
<dbReference type="Proteomes" id="UP000243459">
    <property type="component" value="Unassembled WGS sequence"/>
</dbReference>
<evidence type="ECO:0000256" key="20">
    <source>
        <dbReference type="SAM" id="MobiDB-lite"/>
    </source>
</evidence>
<dbReference type="FunFam" id="1.10.510.10:FF:000358">
    <property type="entry name" value="Putative leucine-rich repeat receptor-like serine/threonine-protein kinase"/>
    <property type="match status" value="1"/>
</dbReference>
<evidence type="ECO:0000256" key="10">
    <source>
        <dbReference type="ARBA" id="ARBA00022737"/>
    </source>
</evidence>
<keyword evidence="13" id="KW-0067">ATP-binding</keyword>
<keyword evidence="6" id="KW-0433">Leucine-rich repeat</keyword>
<keyword evidence="4" id="KW-0723">Serine/threonine-protein kinase</keyword>
<keyword evidence="5" id="KW-0597">Phosphoprotein</keyword>
<evidence type="ECO:0000256" key="6">
    <source>
        <dbReference type="ARBA" id="ARBA00022614"/>
    </source>
</evidence>
<dbReference type="InterPro" id="IPR000719">
    <property type="entry name" value="Prot_kinase_dom"/>
</dbReference>
<keyword evidence="12" id="KW-0418">Kinase</keyword>
<evidence type="ECO:0000256" key="17">
    <source>
        <dbReference type="ARBA" id="ARBA00023180"/>
    </source>
</evidence>
<dbReference type="InterPro" id="IPR011009">
    <property type="entry name" value="Kinase-like_dom_sf"/>
</dbReference>
<dbReference type="GO" id="GO:0005886">
    <property type="term" value="C:plasma membrane"/>
    <property type="evidence" value="ECO:0007669"/>
    <property type="project" value="UniProtKB-SubCell"/>
</dbReference>
<dbReference type="Gene3D" id="1.10.510.10">
    <property type="entry name" value="Transferase(Phosphotransferase) domain 1"/>
    <property type="match status" value="1"/>
</dbReference>
<dbReference type="AlphaFoldDB" id="A0A1R3L7Q1"/>
<evidence type="ECO:0000256" key="7">
    <source>
        <dbReference type="ARBA" id="ARBA00022679"/>
    </source>
</evidence>
<keyword evidence="14" id="KW-1133">Transmembrane helix</keyword>
<evidence type="ECO:0000256" key="18">
    <source>
        <dbReference type="ARBA" id="ARBA00047899"/>
    </source>
</evidence>
<gene>
    <name evidence="22" type="ORF">A4U43_UnF510</name>
</gene>
<dbReference type="PANTHER" id="PTHR48055">
    <property type="entry name" value="LEUCINE-RICH REPEAT RECEPTOR PROTEIN KINASE EMS1"/>
    <property type="match status" value="1"/>
</dbReference>
<evidence type="ECO:0000256" key="14">
    <source>
        <dbReference type="ARBA" id="ARBA00022989"/>
    </source>
</evidence>
<comment type="catalytic activity">
    <reaction evidence="18">
        <text>L-threonyl-[protein] + ATP = O-phospho-L-threonyl-[protein] + ADP + H(+)</text>
        <dbReference type="Rhea" id="RHEA:46608"/>
        <dbReference type="Rhea" id="RHEA-COMP:11060"/>
        <dbReference type="Rhea" id="RHEA-COMP:11605"/>
        <dbReference type="ChEBI" id="CHEBI:15378"/>
        <dbReference type="ChEBI" id="CHEBI:30013"/>
        <dbReference type="ChEBI" id="CHEBI:30616"/>
        <dbReference type="ChEBI" id="CHEBI:61977"/>
        <dbReference type="ChEBI" id="CHEBI:456216"/>
        <dbReference type="EC" id="2.7.11.1"/>
    </reaction>
</comment>
<dbReference type="EMBL" id="KV863326">
    <property type="protein sequence ID" value="ONK55657.1"/>
    <property type="molecule type" value="Genomic_DNA"/>
</dbReference>
<dbReference type="PROSITE" id="PS00108">
    <property type="entry name" value="PROTEIN_KINASE_ST"/>
    <property type="match status" value="1"/>
</dbReference>
<evidence type="ECO:0000256" key="8">
    <source>
        <dbReference type="ARBA" id="ARBA00022692"/>
    </source>
</evidence>
<evidence type="ECO:0000256" key="19">
    <source>
        <dbReference type="ARBA" id="ARBA00048679"/>
    </source>
</evidence>
<evidence type="ECO:0000256" key="3">
    <source>
        <dbReference type="ARBA" id="ARBA00022475"/>
    </source>
</evidence>
<dbReference type="OMA" id="YERATNC"/>
<evidence type="ECO:0000256" key="5">
    <source>
        <dbReference type="ARBA" id="ARBA00022553"/>
    </source>
</evidence>
<accession>A0A1R3L7Q1</accession>
<evidence type="ECO:0000256" key="16">
    <source>
        <dbReference type="ARBA" id="ARBA00023170"/>
    </source>
</evidence>
<dbReference type="SUPFAM" id="SSF56112">
    <property type="entry name" value="Protein kinase-like (PK-like)"/>
    <property type="match status" value="1"/>
</dbReference>
<keyword evidence="23" id="KW-1185">Reference proteome</keyword>
<evidence type="ECO:0000256" key="4">
    <source>
        <dbReference type="ARBA" id="ARBA00022527"/>
    </source>
</evidence>
<feature type="compositionally biased region" description="Basic and acidic residues" evidence="20">
    <location>
        <begin position="218"/>
        <end position="229"/>
    </location>
</feature>
<feature type="region of interest" description="Disordered" evidence="20">
    <location>
        <begin position="218"/>
        <end position="241"/>
    </location>
</feature>
<dbReference type="PROSITE" id="PS50011">
    <property type="entry name" value="PROTEIN_KINASE_DOM"/>
    <property type="match status" value="1"/>
</dbReference>
<dbReference type="InterPro" id="IPR001245">
    <property type="entry name" value="Ser-Thr/Tyr_kinase_cat_dom"/>
</dbReference>
<dbReference type="SMART" id="SM00220">
    <property type="entry name" value="S_TKc"/>
    <property type="match status" value="1"/>
</dbReference>
<feature type="domain" description="Protein kinase" evidence="21">
    <location>
        <begin position="1"/>
        <end position="214"/>
    </location>
</feature>
<dbReference type="Pfam" id="PF07714">
    <property type="entry name" value="PK_Tyr_Ser-Thr"/>
    <property type="match status" value="1"/>
</dbReference>
<evidence type="ECO:0000256" key="9">
    <source>
        <dbReference type="ARBA" id="ARBA00022729"/>
    </source>
</evidence>
<dbReference type="Gramene" id="ONK55657">
    <property type="protein sequence ID" value="ONK55657"/>
    <property type="gene ID" value="A4U43_UnF510"/>
</dbReference>
<name>A0A1R3L7Q1_ASPOF</name>
<proteinExistence type="predicted"/>
<comment type="subcellular location">
    <subcellularLocation>
        <location evidence="1">Cell membrane</location>
        <topology evidence="1">Single-pass membrane protein</topology>
    </subcellularLocation>
</comment>
<sequence>MENGSLDYWLHPKANVQPKPKKLDLTARLDIAIDVAYALDYLHHQSGKQIVHCDLKPSNILLDDSITAHVGDFGLAKFLKKVTSQYSTSSAGLRGTVGYIAPEYGMGNGVSTCGDVYSYGILLLEMFTGKRPTDDMFVGGLTLPMFVKMAFPEQITDVIDAHLLTPSDDAESMNYERATNCMASILRIGISCSNELPAERMEMDNIIKELHSVRDMLTRDGNQGERDRALQSGEGSSTNIQ</sequence>
<keyword evidence="8" id="KW-0812">Transmembrane</keyword>
<dbReference type="InterPro" id="IPR008271">
    <property type="entry name" value="Ser/Thr_kinase_AS"/>
</dbReference>
<reference evidence="23" key="1">
    <citation type="journal article" date="2017" name="Nat. Commun.">
        <title>The asparagus genome sheds light on the origin and evolution of a young Y chromosome.</title>
        <authorList>
            <person name="Harkess A."/>
            <person name="Zhou J."/>
            <person name="Xu C."/>
            <person name="Bowers J.E."/>
            <person name="Van der Hulst R."/>
            <person name="Ayyampalayam S."/>
            <person name="Mercati F."/>
            <person name="Riccardi P."/>
            <person name="McKain M.R."/>
            <person name="Kakrana A."/>
            <person name="Tang H."/>
            <person name="Ray J."/>
            <person name="Groenendijk J."/>
            <person name="Arikit S."/>
            <person name="Mathioni S.M."/>
            <person name="Nakano M."/>
            <person name="Shan H."/>
            <person name="Telgmann-Rauber A."/>
            <person name="Kanno A."/>
            <person name="Yue Z."/>
            <person name="Chen H."/>
            <person name="Li W."/>
            <person name="Chen Y."/>
            <person name="Xu X."/>
            <person name="Zhang Y."/>
            <person name="Luo S."/>
            <person name="Chen H."/>
            <person name="Gao J."/>
            <person name="Mao Z."/>
            <person name="Pires J.C."/>
            <person name="Luo M."/>
            <person name="Kudrna D."/>
            <person name="Wing R.A."/>
            <person name="Meyers B.C."/>
            <person name="Yi K."/>
            <person name="Kong H."/>
            <person name="Lavrijsen P."/>
            <person name="Sunseri F."/>
            <person name="Falavigna A."/>
            <person name="Ye Y."/>
            <person name="Leebens-Mack J.H."/>
            <person name="Chen G."/>
        </authorList>
    </citation>
    <scope>NUCLEOTIDE SEQUENCE [LARGE SCALE GENOMIC DNA]</scope>
    <source>
        <strain evidence="23">cv. DH0086</strain>
    </source>
</reference>
<dbReference type="InterPro" id="IPR051564">
    <property type="entry name" value="LRR_receptor-like_kinase"/>
</dbReference>
<evidence type="ECO:0000256" key="2">
    <source>
        <dbReference type="ARBA" id="ARBA00012513"/>
    </source>
</evidence>
<evidence type="ECO:0000256" key="12">
    <source>
        <dbReference type="ARBA" id="ARBA00022777"/>
    </source>
</evidence>
<keyword evidence="7" id="KW-0808">Transferase</keyword>
<keyword evidence="16" id="KW-0675">Receptor</keyword>
<keyword evidence="17" id="KW-0325">Glycoprotein</keyword>
<evidence type="ECO:0000256" key="15">
    <source>
        <dbReference type="ARBA" id="ARBA00023136"/>
    </source>
</evidence>
<evidence type="ECO:0000256" key="13">
    <source>
        <dbReference type="ARBA" id="ARBA00022840"/>
    </source>
</evidence>
<dbReference type="GO" id="GO:0005524">
    <property type="term" value="F:ATP binding"/>
    <property type="evidence" value="ECO:0007669"/>
    <property type="project" value="UniProtKB-KW"/>
</dbReference>
<keyword evidence="9" id="KW-0732">Signal</keyword>
<comment type="catalytic activity">
    <reaction evidence="19">
        <text>L-seryl-[protein] + ATP = O-phospho-L-seryl-[protein] + ADP + H(+)</text>
        <dbReference type="Rhea" id="RHEA:17989"/>
        <dbReference type="Rhea" id="RHEA-COMP:9863"/>
        <dbReference type="Rhea" id="RHEA-COMP:11604"/>
        <dbReference type="ChEBI" id="CHEBI:15378"/>
        <dbReference type="ChEBI" id="CHEBI:29999"/>
        <dbReference type="ChEBI" id="CHEBI:30616"/>
        <dbReference type="ChEBI" id="CHEBI:83421"/>
        <dbReference type="ChEBI" id="CHEBI:456216"/>
        <dbReference type="EC" id="2.7.11.1"/>
    </reaction>
</comment>
<protein>
    <recommendedName>
        <fullName evidence="2">non-specific serine/threonine protein kinase</fullName>
        <ecNumber evidence="2">2.7.11.1</ecNumber>
    </recommendedName>
</protein>